<name>A0A846TPA4_9MICC</name>
<feature type="transmembrane region" description="Helical" evidence="6">
    <location>
        <begin position="215"/>
        <end position="235"/>
    </location>
</feature>
<gene>
    <name evidence="8" type="ORF">GTW58_10035</name>
</gene>
<feature type="transmembrane region" description="Helical" evidence="6">
    <location>
        <begin position="121"/>
        <end position="152"/>
    </location>
</feature>
<dbReference type="EMBL" id="JAAVUN010000020">
    <property type="protein sequence ID" value="NKE10263.1"/>
    <property type="molecule type" value="Genomic_DNA"/>
</dbReference>
<evidence type="ECO:0000313" key="9">
    <source>
        <dbReference type="Proteomes" id="UP000521379"/>
    </source>
</evidence>
<feature type="transmembrane region" description="Helical" evidence="6">
    <location>
        <begin position="37"/>
        <end position="59"/>
    </location>
</feature>
<feature type="transmembrane region" description="Helical" evidence="6">
    <location>
        <begin position="79"/>
        <end position="100"/>
    </location>
</feature>
<evidence type="ECO:0000256" key="3">
    <source>
        <dbReference type="ARBA" id="ARBA00022692"/>
    </source>
</evidence>
<evidence type="ECO:0000256" key="5">
    <source>
        <dbReference type="ARBA" id="ARBA00023136"/>
    </source>
</evidence>
<evidence type="ECO:0000259" key="7">
    <source>
        <dbReference type="Pfam" id="PF02687"/>
    </source>
</evidence>
<keyword evidence="9" id="KW-1185">Reference proteome</keyword>
<feature type="transmembrane region" description="Helical" evidence="6">
    <location>
        <begin position="396"/>
        <end position="420"/>
    </location>
</feature>
<evidence type="ECO:0000313" key="8">
    <source>
        <dbReference type="EMBL" id="NKE10263.1"/>
    </source>
</evidence>
<comment type="caution">
    <text evidence="8">The sequence shown here is derived from an EMBL/GenBank/DDBJ whole genome shotgun (WGS) entry which is preliminary data.</text>
</comment>
<keyword evidence="4 6" id="KW-1133">Transmembrane helix</keyword>
<evidence type="ECO:0000256" key="4">
    <source>
        <dbReference type="ARBA" id="ARBA00022989"/>
    </source>
</evidence>
<dbReference type="Proteomes" id="UP000521379">
    <property type="component" value="Unassembled WGS sequence"/>
</dbReference>
<feature type="transmembrane region" description="Helical" evidence="6">
    <location>
        <begin position="304"/>
        <end position="321"/>
    </location>
</feature>
<keyword evidence="5 6" id="KW-0472">Membrane</keyword>
<dbReference type="RefSeq" id="WP_119933344.1">
    <property type="nucleotide sequence ID" value="NZ_JAAVUN010000020.1"/>
</dbReference>
<feature type="domain" description="ABC3 transporter permease C-terminal" evidence="7">
    <location>
        <begin position="82"/>
        <end position="199"/>
    </location>
</feature>
<comment type="subcellular location">
    <subcellularLocation>
        <location evidence="1">Cell membrane</location>
        <topology evidence="1">Multi-pass membrane protein</topology>
    </subcellularLocation>
</comment>
<keyword evidence="2" id="KW-1003">Cell membrane</keyword>
<feature type="transmembrane region" description="Helical" evidence="6">
    <location>
        <begin position="172"/>
        <end position="194"/>
    </location>
</feature>
<dbReference type="InterPro" id="IPR003838">
    <property type="entry name" value="ABC3_permease_C"/>
</dbReference>
<feature type="transmembrane region" description="Helical" evidence="6">
    <location>
        <begin position="241"/>
        <end position="267"/>
    </location>
</feature>
<evidence type="ECO:0000256" key="1">
    <source>
        <dbReference type="ARBA" id="ARBA00004651"/>
    </source>
</evidence>
<protein>
    <submittedName>
        <fullName evidence="8">FtsX-like permease family protein</fullName>
    </submittedName>
</protein>
<feature type="transmembrane region" description="Helical" evidence="6">
    <location>
        <begin position="341"/>
        <end position="358"/>
    </location>
</feature>
<dbReference type="Pfam" id="PF02687">
    <property type="entry name" value="FtsX"/>
    <property type="match status" value="1"/>
</dbReference>
<dbReference type="GO" id="GO:0005886">
    <property type="term" value="C:plasma membrane"/>
    <property type="evidence" value="ECO:0007669"/>
    <property type="project" value="UniProtKB-SubCell"/>
</dbReference>
<reference evidence="8 9" key="1">
    <citation type="submission" date="2020-02" db="EMBL/GenBank/DDBJ databases">
        <authorList>
            <person name="Sun Q."/>
        </authorList>
    </citation>
    <scope>NUCLEOTIDE SEQUENCE [LARGE SCALE GENOMIC DNA]</scope>
    <source>
        <strain evidence="8 9">YIM 13062</strain>
    </source>
</reference>
<evidence type="ECO:0000256" key="2">
    <source>
        <dbReference type="ARBA" id="ARBA00022475"/>
    </source>
</evidence>
<evidence type="ECO:0000256" key="6">
    <source>
        <dbReference type="SAM" id="Phobius"/>
    </source>
</evidence>
<dbReference type="AlphaFoldDB" id="A0A846TPA4"/>
<sequence>MTACACTHSTIQAHRAPVVSTAVLRLFLRKSARDHRAWGMPVAAYALVSGLLLSVMSGVRTYWTVDYADPTMTVVYRALATMALCILALPLINLAAAAARMSTRRKDSRLAGLRLLGASRWTLRCLVVGAAALQALVGVMVGGLLYACLIPVLGLLSVDGQRVGTQVVTLPLYAVLAAGAVLVGLAAWSSALGLRRISIEPLAVRTRRNVPTMHWARILVAALTVGAIAVFWRHLVGLPEILAAVSLSAVIFGLPMLAMTWAGPWIVAKAAGRMHRRATSAHHLVAARMILADPAGSWRQLQSVVLLGFVAVTVGGGLALISTAEGDPTLGHLVTDMRTGAVVTVLYGFLTVACAVLIDHSASVTDRAQLWRNLDLVGMPLNTMDRARRLTLTKPLAVLLTTAVGSAVVIQAPVLGLGVVVSPLSITATAVIMAVGVALVFLAAVLGRLSLTTTVRTAPVPVP</sequence>
<keyword evidence="3 6" id="KW-0812">Transmembrane</keyword>
<organism evidence="8 9">
    <name type="scientific">Kocuria subflava</name>
    <dbReference type="NCBI Taxonomy" id="1736139"/>
    <lineage>
        <taxon>Bacteria</taxon>
        <taxon>Bacillati</taxon>
        <taxon>Actinomycetota</taxon>
        <taxon>Actinomycetes</taxon>
        <taxon>Micrococcales</taxon>
        <taxon>Micrococcaceae</taxon>
        <taxon>Kocuria</taxon>
    </lineage>
</organism>
<feature type="transmembrane region" description="Helical" evidence="6">
    <location>
        <begin position="426"/>
        <end position="446"/>
    </location>
</feature>
<proteinExistence type="predicted"/>
<accession>A0A846TPA4</accession>